<feature type="chain" id="PRO_5045648984" evidence="1">
    <location>
        <begin position="24"/>
        <end position="94"/>
    </location>
</feature>
<evidence type="ECO:0000313" key="3">
    <source>
        <dbReference type="Proteomes" id="UP001384579"/>
    </source>
</evidence>
<proteinExistence type="predicted"/>
<organism evidence="2 3">
    <name type="scientific">Microcoleus anatoxicus PTRS2</name>
    <dbReference type="NCBI Taxonomy" id="2705321"/>
    <lineage>
        <taxon>Bacteria</taxon>
        <taxon>Bacillati</taxon>
        <taxon>Cyanobacteriota</taxon>
        <taxon>Cyanophyceae</taxon>
        <taxon>Oscillatoriophycideae</taxon>
        <taxon>Oscillatoriales</taxon>
        <taxon>Microcoleaceae</taxon>
        <taxon>Microcoleus</taxon>
        <taxon>Microcoleus anatoxicus</taxon>
    </lineage>
</organism>
<name>A0ABU8YKM9_9CYAN</name>
<accession>A0ABU8YKM9</accession>
<feature type="signal peptide" evidence="1">
    <location>
        <begin position="1"/>
        <end position="23"/>
    </location>
</feature>
<sequence length="94" mass="10590">MKYQVFVGSIALLILSISLPANAQSKTPITDQFGATGRTPNANQWREESRKFYRIRMKPDGTFMTDTTRITDEFGVTGKTPNGNEWLKRVSGTF</sequence>
<comment type="caution">
    <text evidence="2">The sequence shown here is derived from an EMBL/GenBank/DDBJ whole genome shotgun (WGS) entry which is preliminary data.</text>
</comment>
<dbReference type="EMBL" id="JBBLXS010000081">
    <property type="protein sequence ID" value="MEK0184907.1"/>
    <property type="molecule type" value="Genomic_DNA"/>
</dbReference>
<evidence type="ECO:0000313" key="2">
    <source>
        <dbReference type="EMBL" id="MEK0184907.1"/>
    </source>
</evidence>
<gene>
    <name evidence="2" type="ORF">WMG39_08550</name>
</gene>
<reference evidence="2 3" key="1">
    <citation type="journal article" date="2020" name="Harmful Algae">
        <title>Molecular and morphological characterization of a novel dihydroanatoxin-a producing Microcoleus species (cyanobacteria) from the Russian River, California, USA.</title>
        <authorList>
            <person name="Conklin K.Y."/>
            <person name="Stancheva R."/>
            <person name="Otten T.G."/>
            <person name="Fadness R."/>
            <person name="Boyer G.L."/>
            <person name="Read B."/>
            <person name="Zhang X."/>
            <person name="Sheath R.G."/>
        </authorList>
    </citation>
    <scope>NUCLEOTIDE SEQUENCE [LARGE SCALE GENOMIC DNA]</scope>
    <source>
        <strain evidence="2 3">PTRS2</strain>
    </source>
</reference>
<dbReference type="Proteomes" id="UP001384579">
    <property type="component" value="Unassembled WGS sequence"/>
</dbReference>
<evidence type="ECO:0000256" key="1">
    <source>
        <dbReference type="SAM" id="SignalP"/>
    </source>
</evidence>
<keyword evidence="1" id="KW-0732">Signal</keyword>
<dbReference type="RefSeq" id="WP_340517823.1">
    <property type="nucleotide sequence ID" value="NZ_JBBLXS010000081.1"/>
</dbReference>
<protein>
    <submittedName>
        <fullName evidence="2">Uncharacterized protein</fullName>
    </submittedName>
</protein>
<keyword evidence="3" id="KW-1185">Reference proteome</keyword>